<dbReference type="Pfam" id="PF01127">
    <property type="entry name" value="Sdh_cyt"/>
    <property type="match status" value="1"/>
</dbReference>
<evidence type="ECO:0000256" key="11">
    <source>
        <dbReference type="ARBA" id="ARBA00025912"/>
    </source>
</evidence>
<evidence type="ECO:0000313" key="14">
    <source>
        <dbReference type="EMBL" id="KNX43064.1"/>
    </source>
</evidence>
<evidence type="ECO:0000256" key="1">
    <source>
        <dbReference type="ARBA" id="ARBA00004050"/>
    </source>
</evidence>
<keyword evidence="10 13" id="KW-0472">Membrane</keyword>
<dbReference type="GO" id="GO:0006099">
    <property type="term" value="P:tricarboxylic acid cycle"/>
    <property type="evidence" value="ECO:0007669"/>
    <property type="project" value="InterPro"/>
</dbReference>
<dbReference type="PIRSF" id="PIRSF000178">
    <property type="entry name" value="SDH_cyt_b560"/>
    <property type="match status" value="1"/>
</dbReference>
<sequence>MAETDLARTEQVERPLSPHLQVYRPQLTSITSILTRITGNALIVAALLIVWWLLAASTSDDYFAMADAVLTSWFGDLVMTLSLWAIWYHYLAGLRHFYFDAGKGLEIETAEKLGWGCIIGSVVLTVITLFLV</sequence>
<organism evidence="14 16">
    <name type="scientific">Roseovarius tolerans</name>
    <dbReference type="NCBI Taxonomy" id="74031"/>
    <lineage>
        <taxon>Bacteria</taxon>
        <taxon>Pseudomonadati</taxon>
        <taxon>Pseudomonadota</taxon>
        <taxon>Alphaproteobacteria</taxon>
        <taxon>Rhodobacterales</taxon>
        <taxon>Roseobacteraceae</taxon>
        <taxon>Roseovarius</taxon>
    </lineage>
</organism>
<evidence type="ECO:0000256" key="2">
    <source>
        <dbReference type="ARBA" id="ARBA00004141"/>
    </source>
</evidence>
<keyword evidence="5 12" id="KW-0349">Heme</keyword>
<evidence type="ECO:0000256" key="7">
    <source>
        <dbReference type="ARBA" id="ARBA00022723"/>
    </source>
</evidence>
<keyword evidence="8 13" id="KW-1133">Transmembrane helix</keyword>
<comment type="cofactor">
    <cofactor evidence="12">
        <name>heme</name>
        <dbReference type="ChEBI" id="CHEBI:30413"/>
    </cofactor>
    <text evidence="12">The heme is bound between the two transmembrane subunits.</text>
</comment>
<evidence type="ECO:0000256" key="4">
    <source>
        <dbReference type="ARBA" id="ARBA00020076"/>
    </source>
</evidence>
<dbReference type="InterPro" id="IPR000701">
    <property type="entry name" value="SuccDH_FuR_B_TM-su"/>
</dbReference>
<comment type="function">
    <text evidence="1">Membrane-anchoring subunit of succinate dehydrogenase (SDH).</text>
</comment>
<dbReference type="InterPro" id="IPR018495">
    <property type="entry name" value="Succ_DH_cyt_bsu_CS"/>
</dbReference>
<feature type="transmembrane region" description="Helical" evidence="13">
    <location>
        <begin position="113"/>
        <end position="131"/>
    </location>
</feature>
<name>A0A0L6CZA2_9RHOB</name>
<reference evidence="15 17" key="3">
    <citation type="submission" date="2016-10" db="EMBL/GenBank/DDBJ databases">
        <authorList>
            <person name="de Groot N.N."/>
        </authorList>
    </citation>
    <scope>NUCLEOTIDE SEQUENCE [LARGE SCALE GENOMIC DNA]</scope>
    <source>
        <strain evidence="15 17">DSM 11457</strain>
    </source>
</reference>
<evidence type="ECO:0000256" key="6">
    <source>
        <dbReference type="ARBA" id="ARBA00022692"/>
    </source>
</evidence>
<dbReference type="PATRIC" id="fig|74031.6.peg.480"/>
<evidence type="ECO:0000313" key="15">
    <source>
        <dbReference type="EMBL" id="SEM27510.1"/>
    </source>
</evidence>
<dbReference type="GO" id="GO:0016020">
    <property type="term" value="C:membrane"/>
    <property type="evidence" value="ECO:0007669"/>
    <property type="project" value="UniProtKB-SubCell"/>
</dbReference>
<dbReference type="NCBIfam" id="TIGR02970">
    <property type="entry name" value="succ_dehyd_cytB"/>
    <property type="match status" value="1"/>
</dbReference>
<gene>
    <name evidence="14" type="primary">sdhC</name>
    <name evidence="14" type="ORF">ROTO_04690</name>
    <name evidence="15" type="ORF">SAMN04488077_103235</name>
</gene>
<dbReference type="PROSITE" id="PS01001">
    <property type="entry name" value="SDH_CYT_2"/>
    <property type="match status" value="1"/>
</dbReference>
<feature type="transmembrane region" description="Helical" evidence="13">
    <location>
        <begin position="33"/>
        <end position="53"/>
    </location>
</feature>
<dbReference type="EMBL" id="LGVV01000003">
    <property type="protein sequence ID" value="KNX43064.1"/>
    <property type="molecule type" value="Genomic_DNA"/>
</dbReference>
<protein>
    <recommendedName>
        <fullName evidence="4">Succinate dehydrogenase cytochrome b556 subunit</fullName>
    </recommendedName>
</protein>
<dbReference type="CDD" id="cd03499">
    <property type="entry name" value="SQR_TypeC_SdhC"/>
    <property type="match status" value="1"/>
</dbReference>
<evidence type="ECO:0000313" key="16">
    <source>
        <dbReference type="Proteomes" id="UP000037046"/>
    </source>
</evidence>
<evidence type="ECO:0000256" key="3">
    <source>
        <dbReference type="ARBA" id="ARBA00007244"/>
    </source>
</evidence>
<dbReference type="PANTHER" id="PTHR10978:SF5">
    <property type="entry name" value="SUCCINATE DEHYDROGENASE CYTOCHROME B560 SUBUNIT, MITOCHONDRIAL"/>
    <property type="match status" value="1"/>
</dbReference>
<dbReference type="PANTHER" id="PTHR10978">
    <property type="entry name" value="SUCCINATE DEHYDROGENASE CYTOCHROME B560 SUBUNIT"/>
    <property type="match status" value="1"/>
</dbReference>
<evidence type="ECO:0000256" key="5">
    <source>
        <dbReference type="ARBA" id="ARBA00022617"/>
    </source>
</evidence>
<dbReference type="STRING" id="74031.SAMN04488077_103235"/>
<feature type="binding site" description="axial binding residue" evidence="12">
    <location>
        <position position="89"/>
    </location>
    <ligand>
        <name>heme</name>
        <dbReference type="ChEBI" id="CHEBI:30413"/>
        <note>ligand shared with second transmembrane subunit</note>
    </ligand>
    <ligandPart>
        <name>Fe</name>
        <dbReference type="ChEBI" id="CHEBI:18248"/>
    </ligandPart>
</feature>
<evidence type="ECO:0000256" key="8">
    <source>
        <dbReference type="ARBA" id="ARBA00022989"/>
    </source>
</evidence>
<keyword evidence="6 13" id="KW-0812">Transmembrane</keyword>
<comment type="similarity">
    <text evidence="3">Belongs to the cytochrome b560 family.</text>
</comment>
<keyword evidence="7 12" id="KW-0479">Metal-binding</keyword>
<evidence type="ECO:0000313" key="17">
    <source>
        <dbReference type="Proteomes" id="UP000182160"/>
    </source>
</evidence>
<comment type="subcellular location">
    <subcellularLocation>
        <location evidence="2">Membrane</location>
        <topology evidence="2">Multi-pass membrane protein</topology>
    </subcellularLocation>
</comment>
<dbReference type="Gene3D" id="1.20.1300.10">
    <property type="entry name" value="Fumarate reductase/succinate dehydrogenase, transmembrane subunit"/>
    <property type="match status" value="1"/>
</dbReference>
<dbReference type="AlphaFoldDB" id="A0A0L6CZA2"/>
<evidence type="ECO:0000256" key="12">
    <source>
        <dbReference type="PIRSR" id="PIRSR000178-1"/>
    </source>
</evidence>
<dbReference type="SUPFAM" id="SSF81343">
    <property type="entry name" value="Fumarate reductase respiratory complex transmembrane subunits"/>
    <property type="match status" value="1"/>
</dbReference>
<evidence type="ECO:0000256" key="13">
    <source>
        <dbReference type="SAM" id="Phobius"/>
    </source>
</evidence>
<dbReference type="Proteomes" id="UP000037046">
    <property type="component" value="Unassembled WGS sequence"/>
</dbReference>
<proteinExistence type="inferred from homology"/>
<reference evidence="16" key="1">
    <citation type="submission" date="2015-07" db="EMBL/GenBank/DDBJ databases">
        <title>Draft Genome Sequence of Roseovarius tolerans EL-164, a producer of N-Acylated Alanine Methyl Esters (NAMEs).</title>
        <authorList>
            <person name="Voget S."/>
            <person name="Bruns H."/>
            <person name="Wagner-Doebler I."/>
            <person name="Schulz S."/>
            <person name="Daniel R."/>
        </authorList>
    </citation>
    <scope>NUCLEOTIDE SEQUENCE [LARGE SCALE GENOMIC DNA]</scope>
    <source>
        <strain evidence="16">EL-164</strain>
    </source>
</reference>
<reference evidence="14" key="2">
    <citation type="submission" date="2015-07" db="EMBL/GenBank/DDBJ databases">
        <title>MeaNS - Measles Nucleotide Surveillance Program.</title>
        <authorList>
            <person name="Tran T."/>
            <person name="Druce J."/>
        </authorList>
    </citation>
    <scope>NUCLEOTIDE SEQUENCE</scope>
    <source>
        <strain evidence="14">EL-164</strain>
    </source>
</reference>
<dbReference type="GO" id="GO:0009055">
    <property type="term" value="F:electron transfer activity"/>
    <property type="evidence" value="ECO:0007669"/>
    <property type="project" value="InterPro"/>
</dbReference>
<evidence type="ECO:0000256" key="9">
    <source>
        <dbReference type="ARBA" id="ARBA00023004"/>
    </source>
</evidence>
<keyword evidence="16" id="KW-1185">Reference proteome</keyword>
<accession>A0A0L6CZA2</accession>
<dbReference type="GO" id="GO:0046872">
    <property type="term" value="F:metal ion binding"/>
    <property type="evidence" value="ECO:0007669"/>
    <property type="project" value="UniProtKB-KW"/>
</dbReference>
<comment type="subunit">
    <text evidence="11">Part of an enzyme complex containing four subunits: a flavoprotein, an iron-sulfur protein, plus two membrane-anchoring proteins, SdhC and SdhD. The complex can form homotrimers.</text>
</comment>
<dbReference type="EMBL" id="FOBO01000003">
    <property type="protein sequence ID" value="SEM27510.1"/>
    <property type="molecule type" value="Genomic_DNA"/>
</dbReference>
<feature type="transmembrane region" description="Helical" evidence="13">
    <location>
        <begin position="73"/>
        <end position="92"/>
    </location>
</feature>
<evidence type="ECO:0000256" key="10">
    <source>
        <dbReference type="ARBA" id="ARBA00023136"/>
    </source>
</evidence>
<dbReference type="InterPro" id="IPR014314">
    <property type="entry name" value="Succ_DH_cytb556"/>
</dbReference>
<keyword evidence="9 12" id="KW-0408">Iron</keyword>
<dbReference type="Proteomes" id="UP000182160">
    <property type="component" value="Unassembled WGS sequence"/>
</dbReference>
<dbReference type="InterPro" id="IPR034804">
    <property type="entry name" value="SQR/QFR_C/D"/>
</dbReference>